<dbReference type="InterPro" id="IPR052644">
    <property type="entry name" value="ZMAT3"/>
</dbReference>
<dbReference type="AlphaFoldDB" id="L9KHA8"/>
<keyword evidence="3" id="KW-1185">Reference proteome</keyword>
<dbReference type="SUPFAM" id="SSF57667">
    <property type="entry name" value="beta-beta-alpha zinc fingers"/>
    <property type="match status" value="1"/>
</dbReference>
<dbReference type="PANTHER" id="PTHR46786:SF1">
    <property type="entry name" value="ZINC FINGER MATRIN-TYPE PROTEIN 3"/>
    <property type="match status" value="1"/>
</dbReference>
<dbReference type="InterPro" id="IPR003604">
    <property type="entry name" value="Matrin/U1-like-C_Znf_C2H2"/>
</dbReference>
<accession>L9KHA8</accession>
<dbReference type="InterPro" id="IPR013087">
    <property type="entry name" value="Znf_C2H2_type"/>
</dbReference>
<dbReference type="GO" id="GO:0008270">
    <property type="term" value="F:zinc ion binding"/>
    <property type="evidence" value="ECO:0007669"/>
    <property type="project" value="InterPro"/>
</dbReference>
<dbReference type="InterPro" id="IPR036236">
    <property type="entry name" value="Znf_C2H2_sf"/>
</dbReference>
<dbReference type="PANTHER" id="PTHR46786">
    <property type="entry name" value="ZINC FINGER MATRIN-TYPE PROTEIN 3"/>
    <property type="match status" value="1"/>
</dbReference>
<evidence type="ECO:0000313" key="2">
    <source>
        <dbReference type="EMBL" id="ELW62096.1"/>
    </source>
</evidence>
<gene>
    <name evidence="2" type="ORF">TREES_T100019476</name>
</gene>
<dbReference type="Gene3D" id="3.30.160.60">
    <property type="entry name" value="Classic Zinc Finger"/>
    <property type="match status" value="1"/>
</dbReference>
<organism evidence="2 3">
    <name type="scientific">Tupaia chinensis</name>
    <name type="common">Chinese tree shrew</name>
    <name type="synonym">Tupaia belangeri chinensis</name>
    <dbReference type="NCBI Taxonomy" id="246437"/>
    <lineage>
        <taxon>Eukaryota</taxon>
        <taxon>Metazoa</taxon>
        <taxon>Chordata</taxon>
        <taxon>Craniata</taxon>
        <taxon>Vertebrata</taxon>
        <taxon>Euteleostomi</taxon>
        <taxon>Mammalia</taxon>
        <taxon>Eutheria</taxon>
        <taxon>Euarchontoglires</taxon>
        <taxon>Scandentia</taxon>
        <taxon>Tupaiidae</taxon>
        <taxon>Tupaia</taxon>
    </lineage>
</organism>
<evidence type="ECO:0000313" key="3">
    <source>
        <dbReference type="Proteomes" id="UP000011518"/>
    </source>
</evidence>
<dbReference type="InParanoid" id="L9KHA8"/>
<feature type="domain" description="U1-type" evidence="1">
    <location>
        <begin position="108"/>
        <end position="142"/>
    </location>
</feature>
<reference evidence="3" key="1">
    <citation type="submission" date="2012-07" db="EMBL/GenBank/DDBJ databases">
        <title>Genome of the Chinese tree shrew, a rising model animal genetically related to primates.</title>
        <authorList>
            <person name="Zhang G."/>
            <person name="Fan Y."/>
            <person name="Yao Y."/>
            <person name="Huang Z."/>
        </authorList>
    </citation>
    <scope>NUCLEOTIDE SEQUENCE [LARGE SCALE GENOMIC DNA]</scope>
</reference>
<dbReference type="SMART" id="SM00451">
    <property type="entry name" value="ZnF_U1"/>
    <property type="match status" value="1"/>
</dbReference>
<dbReference type="EMBL" id="KB320838">
    <property type="protein sequence ID" value="ELW62096.1"/>
    <property type="molecule type" value="Genomic_DNA"/>
</dbReference>
<protein>
    <submittedName>
        <fullName evidence="2">Zinc finger protein 385B</fullName>
    </submittedName>
</protein>
<sequence>MLAVMGTESSFQRLNIRYMAVLQLTQYWVSLGTSPDDWSLGVVSNLECQSKSSGKCLVVGLGSATAYRSWSVPNEFYTHFTCAPDGESEPEFMPDDFEEKPEREKKHTNFTLCNVCNIQLNSAAQAQIHYNGKSHQKRLKQLSKGVREDDNVPQLVLSNTRARSGSENGKQDSLGKTRKLIQESLTISLEEVGATQGLQRLQTGNTAIKPEELWFPPSEELIYVSESDWIDERCKFGCHIFGAIVRVENKDVVHN</sequence>
<evidence type="ECO:0000259" key="1">
    <source>
        <dbReference type="SMART" id="SM00451"/>
    </source>
</evidence>
<dbReference type="Pfam" id="PF12874">
    <property type="entry name" value="zf-met"/>
    <property type="match status" value="1"/>
</dbReference>
<proteinExistence type="predicted"/>
<reference evidence="3" key="2">
    <citation type="journal article" date="2013" name="Nat. Commun.">
        <title>Genome of the Chinese tree shrew.</title>
        <authorList>
            <person name="Fan Y."/>
            <person name="Huang Z.Y."/>
            <person name="Cao C.C."/>
            <person name="Chen C.S."/>
            <person name="Chen Y.X."/>
            <person name="Fan D.D."/>
            <person name="He J."/>
            <person name="Hou H.L."/>
            <person name="Hu L."/>
            <person name="Hu X.T."/>
            <person name="Jiang X.T."/>
            <person name="Lai R."/>
            <person name="Lang Y.S."/>
            <person name="Liang B."/>
            <person name="Liao S.G."/>
            <person name="Mu D."/>
            <person name="Ma Y.Y."/>
            <person name="Niu Y.Y."/>
            <person name="Sun X.Q."/>
            <person name="Xia J.Q."/>
            <person name="Xiao J."/>
            <person name="Xiong Z.Q."/>
            <person name="Xu L."/>
            <person name="Yang L."/>
            <person name="Zhang Y."/>
            <person name="Zhao W."/>
            <person name="Zhao X.D."/>
            <person name="Zheng Y.T."/>
            <person name="Zhou J.M."/>
            <person name="Zhu Y.B."/>
            <person name="Zhang G.J."/>
            <person name="Wang J."/>
            <person name="Yao Y.G."/>
        </authorList>
    </citation>
    <scope>NUCLEOTIDE SEQUENCE [LARGE SCALE GENOMIC DNA]</scope>
</reference>
<dbReference type="Proteomes" id="UP000011518">
    <property type="component" value="Unassembled WGS sequence"/>
</dbReference>
<name>L9KHA8_TUPCH</name>
<dbReference type="GO" id="GO:0003676">
    <property type="term" value="F:nucleic acid binding"/>
    <property type="evidence" value="ECO:0007669"/>
    <property type="project" value="InterPro"/>
</dbReference>